<gene>
    <name evidence="2" type="ORF">PSS4_v1_960001</name>
</gene>
<feature type="compositionally biased region" description="Polar residues" evidence="1">
    <location>
        <begin position="24"/>
        <end position="33"/>
    </location>
</feature>
<feature type="region of interest" description="Disordered" evidence="1">
    <location>
        <begin position="76"/>
        <end position="99"/>
    </location>
</feature>
<dbReference type="AlphaFoldDB" id="A0A0S4UAG9"/>
<sequence length="99" mass="10512">MLAALNVTGASGKASDYVAERHANQPSTEQATQRPAARSAGQGVLQGLQRQNSASRHSDTDAESAIQYAVTQARLGDRFRPGPLPEQKELIGPKIGRSD</sequence>
<protein>
    <submittedName>
        <fullName evidence="2">Putative type III effector protein</fullName>
    </submittedName>
</protein>
<evidence type="ECO:0000256" key="1">
    <source>
        <dbReference type="SAM" id="MobiDB-lite"/>
    </source>
</evidence>
<accession>A0A0S4UAG9</accession>
<name>A0A0S4UAG9_RALSL</name>
<reference evidence="2" key="1">
    <citation type="submission" date="2015-10" db="EMBL/GenBank/DDBJ databases">
        <authorList>
            <person name="Gilbert D.G."/>
        </authorList>
    </citation>
    <scope>NUCLEOTIDE SEQUENCE</scope>
    <source>
        <strain evidence="2">Phyl III-seqv23</strain>
    </source>
</reference>
<dbReference type="EMBL" id="LN899821">
    <property type="protein sequence ID" value="CUV19224.1"/>
    <property type="molecule type" value="Genomic_DNA"/>
</dbReference>
<proteinExistence type="predicted"/>
<organism evidence="2">
    <name type="scientific">Ralstonia solanacearum</name>
    <name type="common">Pseudomonas solanacearum</name>
    <dbReference type="NCBI Taxonomy" id="305"/>
    <lineage>
        <taxon>Bacteria</taxon>
        <taxon>Pseudomonadati</taxon>
        <taxon>Pseudomonadota</taxon>
        <taxon>Betaproteobacteria</taxon>
        <taxon>Burkholderiales</taxon>
        <taxon>Burkholderiaceae</taxon>
        <taxon>Ralstonia</taxon>
        <taxon>Ralstonia solanacearum species complex</taxon>
    </lineage>
</organism>
<feature type="region of interest" description="Disordered" evidence="1">
    <location>
        <begin position="1"/>
        <end position="63"/>
    </location>
</feature>
<evidence type="ECO:0000313" key="2">
    <source>
        <dbReference type="EMBL" id="CUV19224.1"/>
    </source>
</evidence>